<dbReference type="OrthoDB" id="435402at2759"/>
<dbReference type="GO" id="GO:0033167">
    <property type="term" value="C:ARC complex"/>
    <property type="evidence" value="ECO:0007669"/>
    <property type="project" value="InterPro"/>
</dbReference>
<dbReference type="GO" id="GO:0031047">
    <property type="term" value="P:regulatory ncRNA-mediated gene silencing"/>
    <property type="evidence" value="ECO:0007669"/>
    <property type="project" value="InterPro"/>
</dbReference>
<comment type="caution">
    <text evidence="2">The sequence shown here is derived from an EMBL/GenBank/DDBJ whole genome shotgun (WGS) entry which is preliminary data.</text>
</comment>
<proteinExistence type="predicted"/>
<dbReference type="InterPro" id="IPR018606">
    <property type="entry name" value="Arb1"/>
</dbReference>
<gene>
    <name evidence="2" type="ORF">DXG03_002595</name>
</gene>
<feature type="region of interest" description="Disordered" evidence="1">
    <location>
        <begin position="69"/>
        <end position="103"/>
    </location>
</feature>
<organism evidence="2 3">
    <name type="scientific">Asterophora parasitica</name>
    <dbReference type="NCBI Taxonomy" id="117018"/>
    <lineage>
        <taxon>Eukaryota</taxon>
        <taxon>Fungi</taxon>
        <taxon>Dikarya</taxon>
        <taxon>Basidiomycota</taxon>
        <taxon>Agaricomycotina</taxon>
        <taxon>Agaricomycetes</taxon>
        <taxon>Agaricomycetidae</taxon>
        <taxon>Agaricales</taxon>
        <taxon>Tricholomatineae</taxon>
        <taxon>Lyophyllaceae</taxon>
        <taxon>Asterophora</taxon>
    </lineage>
</organism>
<feature type="region of interest" description="Disordered" evidence="1">
    <location>
        <begin position="333"/>
        <end position="366"/>
    </location>
</feature>
<feature type="compositionally biased region" description="Basic and acidic residues" evidence="1">
    <location>
        <begin position="69"/>
        <end position="81"/>
    </location>
</feature>
<feature type="region of interest" description="Disordered" evidence="1">
    <location>
        <begin position="572"/>
        <end position="595"/>
    </location>
</feature>
<feature type="compositionally biased region" description="Basic and acidic residues" evidence="1">
    <location>
        <begin position="579"/>
        <end position="595"/>
    </location>
</feature>
<accession>A0A9P7G8N0</accession>
<feature type="compositionally biased region" description="Acidic residues" evidence="1">
    <location>
        <begin position="154"/>
        <end position="163"/>
    </location>
</feature>
<keyword evidence="3" id="KW-1185">Reference proteome</keyword>
<protein>
    <submittedName>
        <fullName evidence="2">Uncharacterized protein</fullName>
    </submittedName>
</protein>
<dbReference type="Pfam" id="PF09692">
    <property type="entry name" value="Arb1"/>
    <property type="match status" value="1"/>
</dbReference>
<evidence type="ECO:0000313" key="2">
    <source>
        <dbReference type="EMBL" id="KAG5642522.1"/>
    </source>
</evidence>
<dbReference type="EMBL" id="JABCKV010000178">
    <property type="protein sequence ID" value="KAG5642522.1"/>
    <property type="molecule type" value="Genomic_DNA"/>
</dbReference>
<reference evidence="2" key="1">
    <citation type="submission" date="2020-07" db="EMBL/GenBank/DDBJ databases">
        <authorList>
            <person name="Nieuwenhuis M."/>
            <person name="Van De Peppel L.J.J."/>
        </authorList>
    </citation>
    <scope>NUCLEOTIDE SEQUENCE</scope>
    <source>
        <strain evidence="2">AP01</strain>
        <tissue evidence="2">Mycelium</tissue>
    </source>
</reference>
<name>A0A9P7G8N0_9AGAR</name>
<evidence type="ECO:0000313" key="3">
    <source>
        <dbReference type="Proteomes" id="UP000775547"/>
    </source>
</evidence>
<feature type="compositionally biased region" description="Polar residues" evidence="1">
    <location>
        <begin position="423"/>
        <end position="436"/>
    </location>
</feature>
<dbReference type="AlphaFoldDB" id="A0A9P7G8N0"/>
<sequence>MSASTTTTIAATEPGDERLTFPPFPQPPSGVSIVPFKAFKESGIQILATDPNDDRERDGHGIPTVELRVKHNTDSSKTEATRKRKAKVQPNASRPAPGTMPGVRREWYDIWNDNEELKRTGPYNPLGIRHFRLFVGLLSNTPVWTRTDKPPQENDSDDDDDETSFATQEVDTQRGPGKPPPRVRARPPYALYGVEPTPVGSDEEVKALLNGENARREEQMVEFLNDPEGWVKTFLSSYMRKQGLIWTDRNLINFPILLSFFIRFILRNRVFPEPEFERAFKRSMEVIELAQKELILTSKIAKQIPDDFSRAARGCWGQKADGYKSITIIEEEEEKNATTATEEETVDEGNPEHEAKRAKLDPDTAAPADEAQVAVDRFERELKAANVETIKVDELLADTEKLQGIQDNLNPDIDTLPAWATDDPSSSGGWGASTSDAWPADNGDDDPWNPVDVEWAPVAPTTFFPWLGPSALPLTHTTGIIECSVRRIKSFTAPLAPATIPKSAVSADEDPDAVDAELERHFAKVVLGPWTDWDVASNDAPHMAVPRILESSRGRVSGVVGTDGKVEAALVDGDGSNGDGKDDATQEGVKPHDPLNDDITLLVEPALLPMLSVGIGLGGTWVQIAREDDFGGEKKKKKKKGKAKKVATRYWYVDELMLTLPSFHT</sequence>
<feature type="region of interest" description="Disordered" evidence="1">
    <location>
        <begin position="1"/>
        <end position="27"/>
    </location>
</feature>
<feature type="region of interest" description="Disordered" evidence="1">
    <location>
        <begin position="418"/>
        <end position="444"/>
    </location>
</feature>
<reference evidence="2" key="2">
    <citation type="submission" date="2021-10" db="EMBL/GenBank/DDBJ databases">
        <title>Phylogenomics reveals ancestral predisposition of the termite-cultivated fungus Termitomyces towards a domesticated lifestyle.</title>
        <authorList>
            <person name="Auxier B."/>
            <person name="Grum-Grzhimaylo A."/>
            <person name="Cardenas M.E."/>
            <person name="Lodge J.D."/>
            <person name="Laessoe T."/>
            <person name="Pedersen O."/>
            <person name="Smith M.E."/>
            <person name="Kuyper T.W."/>
            <person name="Franco-Molano E.A."/>
            <person name="Baroni T.J."/>
            <person name="Aanen D.K."/>
        </authorList>
    </citation>
    <scope>NUCLEOTIDE SEQUENCE</scope>
    <source>
        <strain evidence="2">AP01</strain>
        <tissue evidence="2">Mycelium</tissue>
    </source>
</reference>
<dbReference type="Proteomes" id="UP000775547">
    <property type="component" value="Unassembled WGS sequence"/>
</dbReference>
<feature type="region of interest" description="Disordered" evidence="1">
    <location>
        <begin position="142"/>
        <end position="188"/>
    </location>
</feature>
<evidence type="ECO:0000256" key="1">
    <source>
        <dbReference type="SAM" id="MobiDB-lite"/>
    </source>
</evidence>
<feature type="compositionally biased region" description="Basic and acidic residues" evidence="1">
    <location>
        <begin position="350"/>
        <end position="362"/>
    </location>
</feature>
<feature type="compositionally biased region" description="Low complexity" evidence="1">
    <location>
        <begin position="1"/>
        <end position="12"/>
    </location>
</feature>